<gene>
    <name evidence="1" type="ORF">GMARGA_LOCUS15362</name>
</gene>
<name>A0ABN7V9J9_GIGMA</name>
<proteinExistence type="predicted"/>
<comment type="caution">
    <text evidence="1">The sequence shown here is derived from an EMBL/GenBank/DDBJ whole genome shotgun (WGS) entry which is preliminary data.</text>
</comment>
<keyword evidence="2" id="KW-1185">Reference proteome</keyword>
<reference evidence="1 2" key="1">
    <citation type="submission" date="2021-06" db="EMBL/GenBank/DDBJ databases">
        <authorList>
            <person name="Kallberg Y."/>
            <person name="Tangrot J."/>
            <person name="Rosling A."/>
        </authorList>
    </citation>
    <scope>NUCLEOTIDE SEQUENCE [LARGE SCALE GENOMIC DNA]</scope>
    <source>
        <strain evidence="1 2">120-4 pot B 10/14</strain>
    </source>
</reference>
<dbReference type="Proteomes" id="UP000789901">
    <property type="component" value="Unassembled WGS sequence"/>
</dbReference>
<accession>A0ABN7V9J9</accession>
<evidence type="ECO:0000313" key="1">
    <source>
        <dbReference type="EMBL" id="CAG8740845.1"/>
    </source>
</evidence>
<evidence type="ECO:0000313" key="2">
    <source>
        <dbReference type="Proteomes" id="UP000789901"/>
    </source>
</evidence>
<protein>
    <submittedName>
        <fullName evidence="1">14591_t:CDS:1</fullName>
    </submittedName>
</protein>
<dbReference type="EMBL" id="CAJVQB010010542">
    <property type="protein sequence ID" value="CAG8740845.1"/>
    <property type="molecule type" value="Genomic_DNA"/>
</dbReference>
<sequence length="79" mass="9284">MEITNLSPDDTYDADMIYRRIFIDISHHPNDERVYNELNSHFFVIIDPTVQKIIDGDYELFVGSNNFISERHCIHGRGI</sequence>
<organism evidence="1 2">
    <name type="scientific">Gigaspora margarita</name>
    <dbReference type="NCBI Taxonomy" id="4874"/>
    <lineage>
        <taxon>Eukaryota</taxon>
        <taxon>Fungi</taxon>
        <taxon>Fungi incertae sedis</taxon>
        <taxon>Mucoromycota</taxon>
        <taxon>Glomeromycotina</taxon>
        <taxon>Glomeromycetes</taxon>
        <taxon>Diversisporales</taxon>
        <taxon>Gigasporaceae</taxon>
        <taxon>Gigaspora</taxon>
    </lineage>
</organism>